<feature type="transmembrane region" description="Helical" evidence="1">
    <location>
        <begin position="56"/>
        <end position="75"/>
    </location>
</feature>
<feature type="transmembrane region" description="Helical" evidence="1">
    <location>
        <begin position="21"/>
        <end position="44"/>
    </location>
</feature>
<keyword evidence="1" id="KW-0472">Membrane</keyword>
<keyword evidence="3" id="KW-1185">Reference proteome</keyword>
<gene>
    <name evidence="2" type="ORF">N0B48_22070</name>
</gene>
<dbReference type="Proteomes" id="UP001525566">
    <property type="component" value="Unassembled WGS sequence"/>
</dbReference>
<proteinExistence type="predicted"/>
<evidence type="ECO:0000313" key="3">
    <source>
        <dbReference type="Proteomes" id="UP001525566"/>
    </source>
</evidence>
<name>A0ABT2J0F4_9FLAO</name>
<dbReference type="RefSeq" id="WP_259841608.1">
    <property type="nucleotide sequence ID" value="NZ_JAOAMU010000009.1"/>
</dbReference>
<comment type="caution">
    <text evidence="2">The sequence shown here is derived from an EMBL/GenBank/DDBJ whole genome shotgun (WGS) entry which is preliminary data.</text>
</comment>
<protein>
    <submittedName>
        <fullName evidence="2">Uncharacterized protein</fullName>
    </submittedName>
</protein>
<evidence type="ECO:0000256" key="1">
    <source>
        <dbReference type="SAM" id="Phobius"/>
    </source>
</evidence>
<sequence>MESDKDQFPAIESKISKGWTLAFKTVFSIFAVLTPLMTIIMAWLTVDSKIKIELKILMVLLAILVTALFVWLLIVKIKEKPSAKIIRTMVDRAGIHYYSNQGLVKSVQYSQLMPHPENGKYDVFINLDQTDTNMDLCYYVSDEESDKVMIKALSIEAQSVITNGNSLRKHFIKGIAFFRPDLKISPGVLDLYKIKRD</sequence>
<accession>A0ABT2J0F4</accession>
<organism evidence="2 3">
    <name type="scientific">Chryseobacterium herbae</name>
    <dbReference type="NCBI Taxonomy" id="2976476"/>
    <lineage>
        <taxon>Bacteria</taxon>
        <taxon>Pseudomonadati</taxon>
        <taxon>Bacteroidota</taxon>
        <taxon>Flavobacteriia</taxon>
        <taxon>Flavobacteriales</taxon>
        <taxon>Weeksellaceae</taxon>
        <taxon>Chryseobacterium group</taxon>
        <taxon>Chryseobacterium</taxon>
    </lineage>
</organism>
<dbReference type="EMBL" id="JAOAMU010000009">
    <property type="protein sequence ID" value="MCT2564593.1"/>
    <property type="molecule type" value="Genomic_DNA"/>
</dbReference>
<reference evidence="2 3" key="1">
    <citation type="submission" date="2022-09" db="EMBL/GenBank/DDBJ databases">
        <title>Chryseobacterium oleae sp.nov., isolated from the inter-root soil of Pyrola calliantha H. Andr. in Tibet.</title>
        <authorList>
            <person name="Li Z."/>
        </authorList>
    </citation>
    <scope>NUCLEOTIDE SEQUENCE [LARGE SCALE GENOMIC DNA]</scope>
    <source>
        <strain evidence="3">pc1-10</strain>
    </source>
</reference>
<keyword evidence="1" id="KW-0812">Transmembrane</keyword>
<keyword evidence="1" id="KW-1133">Transmembrane helix</keyword>
<evidence type="ECO:0000313" key="2">
    <source>
        <dbReference type="EMBL" id="MCT2564593.1"/>
    </source>
</evidence>